<accession>A0A2P2QB50</accession>
<reference evidence="1" key="1">
    <citation type="submission" date="2018-02" db="EMBL/GenBank/DDBJ databases">
        <title>Rhizophora mucronata_Transcriptome.</title>
        <authorList>
            <person name="Meera S.P."/>
            <person name="Sreeshan A."/>
            <person name="Augustine A."/>
        </authorList>
    </citation>
    <scope>NUCLEOTIDE SEQUENCE</scope>
    <source>
        <tissue evidence="1">Leaf</tissue>
    </source>
</reference>
<evidence type="ECO:0000313" key="1">
    <source>
        <dbReference type="EMBL" id="MBX64183.1"/>
    </source>
</evidence>
<dbReference type="AlphaFoldDB" id="A0A2P2QB50"/>
<name>A0A2P2QB50_RHIMU</name>
<protein>
    <submittedName>
        <fullName evidence="1">Uncharacterized protein</fullName>
    </submittedName>
</protein>
<sequence>MFKFKVAFSFFTFYFLSLSNDS</sequence>
<organism evidence="1">
    <name type="scientific">Rhizophora mucronata</name>
    <name type="common">Asiatic mangrove</name>
    <dbReference type="NCBI Taxonomy" id="61149"/>
    <lineage>
        <taxon>Eukaryota</taxon>
        <taxon>Viridiplantae</taxon>
        <taxon>Streptophyta</taxon>
        <taxon>Embryophyta</taxon>
        <taxon>Tracheophyta</taxon>
        <taxon>Spermatophyta</taxon>
        <taxon>Magnoliopsida</taxon>
        <taxon>eudicotyledons</taxon>
        <taxon>Gunneridae</taxon>
        <taxon>Pentapetalae</taxon>
        <taxon>rosids</taxon>
        <taxon>fabids</taxon>
        <taxon>Malpighiales</taxon>
        <taxon>Rhizophoraceae</taxon>
        <taxon>Rhizophora</taxon>
    </lineage>
</organism>
<dbReference type="EMBL" id="GGEC01083699">
    <property type="protein sequence ID" value="MBX64183.1"/>
    <property type="molecule type" value="Transcribed_RNA"/>
</dbReference>
<proteinExistence type="predicted"/>